<dbReference type="GO" id="GO:0005840">
    <property type="term" value="C:ribosome"/>
    <property type="evidence" value="ECO:0007669"/>
    <property type="project" value="UniProtKB-KW"/>
</dbReference>
<feature type="domain" description="N-acetyltransferase" evidence="4">
    <location>
        <begin position="11"/>
        <end position="184"/>
    </location>
</feature>
<organism evidence="5 6">
    <name type="scientific">Prolixibacter bellariivorans</name>
    <dbReference type="NCBI Taxonomy" id="314319"/>
    <lineage>
        <taxon>Bacteria</taxon>
        <taxon>Pseudomonadati</taxon>
        <taxon>Bacteroidota</taxon>
        <taxon>Bacteroidia</taxon>
        <taxon>Marinilabiliales</taxon>
        <taxon>Prolixibacteraceae</taxon>
        <taxon>Prolixibacter</taxon>
    </lineage>
</organism>
<dbReference type="OrthoDB" id="9788916at2"/>
<evidence type="ECO:0000256" key="1">
    <source>
        <dbReference type="ARBA" id="ARBA00022679"/>
    </source>
</evidence>
<gene>
    <name evidence="5" type="ORF">PbJCM13498_36350</name>
</gene>
<dbReference type="InterPro" id="IPR051531">
    <property type="entry name" value="N-acetyltransferase"/>
</dbReference>
<dbReference type="PANTHER" id="PTHR43792">
    <property type="entry name" value="GNAT FAMILY, PUTATIVE (AFU_ORTHOLOGUE AFUA_3G00765)-RELATED-RELATED"/>
    <property type="match status" value="1"/>
</dbReference>
<evidence type="ECO:0000313" key="6">
    <source>
        <dbReference type="Proteomes" id="UP000391834"/>
    </source>
</evidence>
<comment type="similarity">
    <text evidence="3">Belongs to the acetyltransferase family. RimJ subfamily.</text>
</comment>
<keyword evidence="2" id="KW-0012">Acyltransferase</keyword>
<dbReference type="EMBL" id="BLAX01000001">
    <property type="protein sequence ID" value="GET34772.1"/>
    <property type="molecule type" value="Genomic_DNA"/>
</dbReference>
<dbReference type="AlphaFoldDB" id="A0A5M4B3P4"/>
<dbReference type="PANTHER" id="PTHR43792:SF8">
    <property type="entry name" value="[RIBOSOMAL PROTEIN US5]-ALANINE N-ACETYLTRANSFERASE"/>
    <property type="match status" value="1"/>
</dbReference>
<comment type="caution">
    <text evidence="5">The sequence shown here is derived from an EMBL/GenBank/DDBJ whole genome shotgun (WGS) entry which is preliminary data.</text>
</comment>
<keyword evidence="5" id="KW-0687">Ribonucleoprotein</keyword>
<dbReference type="GO" id="GO:0005737">
    <property type="term" value="C:cytoplasm"/>
    <property type="evidence" value="ECO:0007669"/>
    <property type="project" value="TreeGrafter"/>
</dbReference>
<proteinExistence type="inferred from homology"/>
<dbReference type="PROSITE" id="PS51186">
    <property type="entry name" value="GNAT"/>
    <property type="match status" value="1"/>
</dbReference>
<dbReference type="RefSeq" id="WP_025865454.1">
    <property type="nucleotide sequence ID" value="NZ_BLAX01000001.1"/>
</dbReference>
<dbReference type="InterPro" id="IPR016181">
    <property type="entry name" value="Acyl_CoA_acyltransferase"/>
</dbReference>
<dbReference type="Gene3D" id="3.40.630.30">
    <property type="match status" value="1"/>
</dbReference>
<keyword evidence="6" id="KW-1185">Reference proteome</keyword>
<protein>
    <submittedName>
        <fullName evidence="5">30S ribosomal protein S5 alanine N-acetyltransferase</fullName>
    </submittedName>
</protein>
<dbReference type="Proteomes" id="UP000391834">
    <property type="component" value="Unassembled WGS sequence"/>
</dbReference>
<keyword evidence="1 5" id="KW-0808">Transferase</keyword>
<keyword evidence="5" id="KW-0689">Ribosomal protein</keyword>
<evidence type="ECO:0000259" key="4">
    <source>
        <dbReference type="PROSITE" id="PS51186"/>
    </source>
</evidence>
<name>A0A5M4B3P4_9BACT</name>
<dbReference type="GO" id="GO:0008999">
    <property type="term" value="F:protein-N-terminal-alanine acetyltransferase activity"/>
    <property type="evidence" value="ECO:0007669"/>
    <property type="project" value="TreeGrafter"/>
</dbReference>
<reference evidence="5 6" key="1">
    <citation type="submission" date="2019-10" db="EMBL/GenBank/DDBJ databases">
        <title>Prolixibacter strains distinguished by the presence of nitrate reductase genes were adept at nitrate-dependent anaerobic corrosion of metallic iron and carbon steel.</title>
        <authorList>
            <person name="Iino T."/>
            <person name="Shono N."/>
            <person name="Ito K."/>
            <person name="Nakamura R."/>
            <person name="Sueoka K."/>
            <person name="Harayama S."/>
            <person name="Ohkuma M."/>
        </authorList>
    </citation>
    <scope>NUCLEOTIDE SEQUENCE [LARGE SCALE GENOMIC DNA]</scope>
    <source>
        <strain evidence="5 6">JCM 13498</strain>
    </source>
</reference>
<dbReference type="SUPFAM" id="SSF55729">
    <property type="entry name" value="Acyl-CoA N-acyltransferases (Nat)"/>
    <property type="match status" value="1"/>
</dbReference>
<accession>A0A5M4B3P4</accession>
<evidence type="ECO:0000256" key="2">
    <source>
        <dbReference type="ARBA" id="ARBA00023315"/>
    </source>
</evidence>
<evidence type="ECO:0000313" key="5">
    <source>
        <dbReference type="EMBL" id="GET34772.1"/>
    </source>
</evidence>
<dbReference type="Pfam" id="PF13302">
    <property type="entry name" value="Acetyltransf_3"/>
    <property type="match status" value="1"/>
</dbReference>
<evidence type="ECO:0000256" key="3">
    <source>
        <dbReference type="ARBA" id="ARBA00038502"/>
    </source>
</evidence>
<dbReference type="InterPro" id="IPR000182">
    <property type="entry name" value="GNAT_dom"/>
</dbReference>
<sequence>MSELSAETERLVLRSPKEEDATLFHNFLVENRDFHKEWVPTRNENYYTHEKARQLIINSRASYVEGSSCLLFIFEKSKNELIGTISLTNIVYGPFLSAFLGYELTAKEWNKGYMTEAVKGMIKIAFQTLGLHRIEANVMPRNKPSVKLLSKSGFTEEGISRKYLKINGIWEDHLHFVKLNKELE</sequence>